<dbReference type="Pfam" id="PF10545">
    <property type="entry name" value="MADF_DNA_bdg"/>
    <property type="match status" value="1"/>
</dbReference>
<comment type="caution">
    <text evidence="2">The sequence shown here is derived from an EMBL/GenBank/DDBJ whole genome shotgun (WGS) entry which is preliminary data.</text>
</comment>
<gene>
    <name evidence="2" type="ORF">PAPOLLO_LOCUS25236</name>
</gene>
<dbReference type="EMBL" id="CAJQZP010001507">
    <property type="protein sequence ID" value="CAG5051937.1"/>
    <property type="molecule type" value="Genomic_DNA"/>
</dbReference>
<dbReference type="OrthoDB" id="6617753at2759"/>
<dbReference type="Proteomes" id="UP000691718">
    <property type="component" value="Unassembled WGS sequence"/>
</dbReference>
<organism evidence="2 3">
    <name type="scientific">Parnassius apollo</name>
    <name type="common">Apollo butterfly</name>
    <name type="synonym">Papilio apollo</name>
    <dbReference type="NCBI Taxonomy" id="110799"/>
    <lineage>
        <taxon>Eukaryota</taxon>
        <taxon>Metazoa</taxon>
        <taxon>Ecdysozoa</taxon>
        <taxon>Arthropoda</taxon>
        <taxon>Hexapoda</taxon>
        <taxon>Insecta</taxon>
        <taxon>Pterygota</taxon>
        <taxon>Neoptera</taxon>
        <taxon>Endopterygota</taxon>
        <taxon>Lepidoptera</taxon>
        <taxon>Glossata</taxon>
        <taxon>Ditrysia</taxon>
        <taxon>Papilionoidea</taxon>
        <taxon>Papilionidae</taxon>
        <taxon>Parnassiinae</taxon>
        <taxon>Parnassini</taxon>
        <taxon>Parnassius</taxon>
        <taxon>Parnassius</taxon>
    </lineage>
</organism>
<protein>
    <submittedName>
        <fullName evidence="2">(apollo) hypothetical protein</fullName>
    </submittedName>
</protein>
<sequence>MQADAKYIEEAESTRSRSLLTLPPNLLLPEKIFILNFETIPELWDTKNPGYTTRNENLANLLPIMRKVKENAIIDNVKKKINSIRSN</sequence>
<dbReference type="InterPro" id="IPR006578">
    <property type="entry name" value="MADF-dom"/>
</dbReference>
<evidence type="ECO:0000313" key="3">
    <source>
        <dbReference type="Proteomes" id="UP000691718"/>
    </source>
</evidence>
<evidence type="ECO:0000259" key="1">
    <source>
        <dbReference type="Pfam" id="PF10545"/>
    </source>
</evidence>
<name>A0A8S3Y916_PARAO</name>
<dbReference type="AlphaFoldDB" id="A0A8S3Y916"/>
<accession>A0A8S3Y916</accession>
<reference evidence="2" key="1">
    <citation type="submission" date="2021-04" db="EMBL/GenBank/DDBJ databases">
        <authorList>
            <person name="Tunstrom K."/>
        </authorList>
    </citation>
    <scope>NUCLEOTIDE SEQUENCE</scope>
</reference>
<proteinExistence type="predicted"/>
<feature type="domain" description="MADF" evidence="1">
    <location>
        <begin position="33"/>
        <end position="86"/>
    </location>
</feature>
<evidence type="ECO:0000313" key="2">
    <source>
        <dbReference type="EMBL" id="CAG5051937.1"/>
    </source>
</evidence>
<keyword evidence="3" id="KW-1185">Reference proteome</keyword>